<feature type="compositionally biased region" description="Basic and acidic residues" evidence="1">
    <location>
        <begin position="8"/>
        <end position="29"/>
    </location>
</feature>
<feature type="region of interest" description="Disordered" evidence="1">
    <location>
        <begin position="326"/>
        <end position="369"/>
    </location>
</feature>
<dbReference type="AlphaFoldDB" id="A0A4P9WCV3"/>
<gene>
    <name evidence="2" type="ORF">BDK51DRAFT_38341</name>
</gene>
<dbReference type="Proteomes" id="UP000269721">
    <property type="component" value="Unassembled WGS sequence"/>
</dbReference>
<evidence type="ECO:0000313" key="2">
    <source>
        <dbReference type="EMBL" id="RKO90344.1"/>
    </source>
</evidence>
<sequence>MRGVPGGAEERAADGQDRALRSRLQELRLHPSPGGHIDSDPPHSQLRTYSDFYYAEYPHPGPCLSVPAWGEGGASLLQSPGKGPWKASGIGWDVSAASELLAAVDSVDMAVDDRMALVELGSSTGGLISTKGLRQNLPAGFHLDVDLNRDSEEVSLLRKRKGPVTAGLRETLVYPSSFSNSHRVSIATALGAASACFSFPSESQFLWLGAAEDCISPTETPQKPASGTISIDPAPITVPNFHLYQGENEGCLTVSLTRSAYGFWKENEARGRESSIYRGKLEGDPDSWILGHSVMAGPSSRLCSPFVISPVSRHALQLHSTSMFPTSFSQRRGDFGGSTAGQGEMSANMSPMPTPPTASEARPANAPSE</sequence>
<evidence type="ECO:0000313" key="3">
    <source>
        <dbReference type="Proteomes" id="UP000269721"/>
    </source>
</evidence>
<protein>
    <submittedName>
        <fullName evidence="2">Uncharacterized protein</fullName>
    </submittedName>
</protein>
<feature type="region of interest" description="Disordered" evidence="1">
    <location>
        <begin position="1"/>
        <end position="43"/>
    </location>
</feature>
<dbReference type="EMBL" id="KZ995602">
    <property type="protein sequence ID" value="RKO90344.1"/>
    <property type="molecule type" value="Genomic_DNA"/>
</dbReference>
<organism evidence="2 3">
    <name type="scientific">Blyttiomyces helicus</name>
    <dbReference type="NCBI Taxonomy" id="388810"/>
    <lineage>
        <taxon>Eukaryota</taxon>
        <taxon>Fungi</taxon>
        <taxon>Fungi incertae sedis</taxon>
        <taxon>Chytridiomycota</taxon>
        <taxon>Chytridiomycota incertae sedis</taxon>
        <taxon>Chytridiomycetes</taxon>
        <taxon>Chytridiomycetes incertae sedis</taxon>
        <taxon>Blyttiomyces</taxon>
    </lineage>
</organism>
<evidence type="ECO:0000256" key="1">
    <source>
        <dbReference type="SAM" id="MobiDB-lite"/>
    </source>
</evidence>
<keyword evidence="3" id="KW-1185">Reference proteome</keyword>
<proteinExistence type="predicted"/>
<reference evidence="3" key="1">
    <citation type="journal article" date="2018" name="Nat. Microbiol.">
        <title>Leveraging single-cell genomics to expand the fungal tree of life.</title>
        <authorList>
            <person name="Ahrendt S.R."/>
            <person name="Quandt C.A."/>
            <person name="Ciobanu D."/>
            <person name="Clum A."/>
            <person name="Salamov A."/>
            <person name="Andreopoulos B."/>
            <person name="Cheng J.F."/>
            <person name="Woyke T."/>
            <person name="Pelin A."/>
            <person name="Henrissat B."/>
            <person name="Reynolds N.K."/>
            <person name="Benny G.L."/>
            <person name="Smith M.E."/>
            <person name="James T.Y."/>
            <person name="Grigoriev I.V."/>
        </authorList>
    </citation>
    <scope>NUCLEOTIDE SEQUENCE [LARGE SCALE GENOMIC DNA]</scope>
</reference>
<name>A0A4P9WCV3_9FUNG</name>
<accession>A0A4P9WCV3</accession>